<comment type="caution">
    <text evidence="1">The sequence shown here is derived from an EMBL/GenBank/DDBJ whole genome shotgun (WGS) entry which is preliminary data.</text>
</comment>
<dbReference type="AlphaFoldDB" id="A0AAE0M1I2"/>
<keyword evidence="2" id="KW-1185">Reference proteome</keyword>
<organism evidence="1 2">
    <name type="scientific">Apodospora peruviana</name>
    <dbReference type="NCBI Taxonomy" id="516989"/>
    <lineage>
        <taxon>Eukaryota</taxon>
        <taxon>Fungi</taxon>
        <taxon>Dikarya</taxon>
        <taxon>Ascomycota</taxon>
        <taxon>Pezizomycotina</taxon>
        <taxon>Sordariomycetes</taxon>
        <taxon>Sordariomycetidae</taxon>
        <taxon>Sordariales</taxon>
        <taxon>Lasiosphaeriaceae</taxon>
        <taxon>Apodospora</taxon>
    </lineage>
</organism>
<proteinExistence type="predicted"/>
<evidence type="ECO:0000313" key="1">
    <source>
        <dbReference type="EMBL" id="KAK3315677.1"/>
    </source>
</evidence>
<dbReference type="Proteomes" id="UP001283341">
    <property type="component" value="Unassembled WGS sequence"/>
</dbReference>
<protein>
    <submittedName>
        <fullName evidence="1">Uncharacterized protein</fullName>
    </submittedName>
</protein>
<reference evidence="1" key="2">
    <citation type="submission" date="2023-06" db="EMBL/GenBank/DDBJ databases">
        <authorList>
            <consortium name="Lawrence Berkeley National Laboratory"/>
            <person name="Haridas S."/>
            <person name="Hensen N."/>
            <person name="Bonometti L."/>
            <person name="Westerberg I."/>
            <person name="Brannstrom I.O."/>
            <person name="Guillou S."/>
            <person name="Cros-Aarteil S."/>
            <person name="Calhoun S."/>
            <person name="Kuo A."/>
            <person name="Mondo S."/>
            <person name="Pangilinan J."/>
            <person name="Riley R."/>
            <person name="Labutti K."/>
            <person name="Andreopoulos B."/>
            <person name="Lipzen A."/>
            <person name="Chen C."/>
            <person name="Yanf M."/>
            <person name="Daum C."/>
            <person name="Ng V."/>
            <person name="Clum A."/>
            <person name="Steindorff A."/>
            <person name="Ohm R."/>
            <person name="Martin F."/>
            <person name="Silar P."/>
            <person name="Natvig D."/>
            <person name="Lalanne C."/>
            <person name="Gautier V."/>
            <person name="Ament-Velasquez S.L."/>
            <person name="Kruys A."/>
            <person name="Hutchinson M.I."/>
            <person name="Powell A.J."/>
            <person name="Barry K."/>
            <person name="Miller A.N."/>
            <person name="Grigoriev I.V."/>
            <person name="Debuchy R."/>
            <person name="Gladieux P."/>
            <person name="Thoren M.H."/>
            <person name="Johannesson H."/>
        </authorList>
    </citation>
    <scope>NUCLEOTIDE SEQUENCE</scope>
    <source>
        <strain evidence="1">CBS 118394</strain>
    </source>
</reference>
<dbReference type="EMBL" id="JAUEDM010000006">
    <property type="protein sequence ID" value="KAK3315677.1"/>
    <property type="molecule type" value="Genomic_DNA"/>
</dbReference>
<reference evidence="1" key="1">
    <citation type="journal article" date="2023" name="Mol. Phylogenet. Evol.">
        <title>Genome-scale phylogeny and comparative genomics of the fungal order Sordariales.</title>
        <authorList>
            <person name="Hensen N."/>
            <person name="Bonometti L."/>
            <person name="Westerberg I."/>
            <person name="Brannstrom I.O."/>
            <person name="Guillou S."/>
            <person name="Cros-Aarteil S."/>
            <person name="Calhoun S."/>
            <person name="Haridas S."/>
            <person name="Kuo A."/>
            <person name="Mondo S."/>
            <person name="Pangilinan J."/>
            <person name="Riley R."/>
            <person name="LaButti K."/>
            <person name="Andreopoulos B."/>
            <person name="Lipzen A."/>
            <person name="Chen C."/>
            <person name="Yan M."/>
            <person name="Daum C."/>
            <person name="Ng V."/>
            <person name="Clum A."/>
            <person name="Steindorff A."/>
            <person name="Ohm R.A."/>
            <person name="Martin F."/>
            <person name="Silar P."/>
            <person name="Natvig D.O."/>
            <person name="Lalanne C."/>
            <person name="Gautier V."/>
            <person name="Ament-Velasquez S.L."/>
            <person name="Kruys A."/>
            <person name="Hutchinson M.I."/>
            <person name="Powell A.J."/>
            <person name="Barry K."/>
            <person name="Miller A.N."/>
            <person name="Grigoriev I.V."/>
            <person name="Debuchy R."/>
            <person name="Gladieux P."/>
            <person name="Hiltunen Thoren M."/>
            <person name="Johannesson H."/>
        </authorList>
    </citation>
    <scope>NUCLEOTIDE SEQUENCE</scope>
    <source>
        <strain evidence="1">CBS 118394</strain>
    </source>
</reference>
<sequence>MATSYLNVFPSIERQSLSGIVYVSRKVIILDTAMDKSFVPLQINRNGSINLQRIDDARTLVMPDGRLRVALVQCDQGRHVLQSESFKFPLRHQTASPYCAFPLLEKTLEGLVDIMQLPAATGSRIVCTPVNYLSHHFQIYRPRGVHRQRLGITMKLPDSSVVVGTTMALSLSHCYETNVTEALVLYSCESYLQKITHLILSMKPLIAQPAALPVMMAGLYADVLNRRIEDTWQETFELETASGQSGIILASDGTVVTTGNPIQAAGRTEDVEMNSVNYNGAGSQTNGKKGDRAKQLELIERSIGWAQLALGWQNYTQVLSDLLGHITQFIEDDESQPLLSSRSAAVSLVQEEQRFALLEQVDFLSQRAAGLVIQAQYLRGRLELQNTAVRPIFTSPIPGYLSSKSLLTSIGDKTR</sequence>
<name>A0AAE0M1I2_9PEZI</name>
<accession>A0AAE0M1I2</accession>
<gene>
    <name evidence="1" type="ORF">B0H66DRAFT_628903</name>
</gene>
<evidence type="ECO:0000313" key="2">
    <source>
        <dbReference type="Proteomes" id="UP001283341"/>
    </source>
</evidence>